<dbReference type="AlphaFoldDB" id="A0AAW6SR18"/>
<protein>
    <submittedName>
        <fullName evidence="2">GNAT family protein</fullName>
    </submittedName>
</protein>
<dbReference type="InterPro" id="IPR016181">
    <property type="entry name" value="Acyl_CoA_acyltransferase"/>
</dbReference>
<dbReference type="PROSITE" id="PS51186">
    <property type="entry name" value="GNAT"/>
    <property type="match status" value="1"/>
</dbReference>
<dbReference type="SUPFAM" id="SSF55729">
    <property type="entry name" value="Acyl-CoA N-acyltransferases (Nat)"/>
    <property type="match status" value="1"/>
</dbReference>
<dbReference type="Proteomes" id="UP001159179">
    <property type="component" value="Unassembled WGS sequence"/>
</dbReference>
<evidence type="ECO:0000259" key="1">
    <source>
        <dbReference type="PROSITE" id="PS51186"/>
    </source>
</evidence>
<sequence length="200" mass="23398">MTDLFFQTPPRLENEKIKLIPMEFDHAKPLFAINSSNHWAYMLTVVDTEKEMQEWVMNAIKEREQNNSLPFVVILKDSNQVAGTTKMSLINFAQKSCEIGSTWYGADFQRTFVNTDCKLLLLSYCFEELHMIRVQLKTDERNLRSQKAIERLGAVKEGILRNERILANGYIRNAVLYSITNQEWPNVKRKLIEKRNSYSN</sequence>
<evidence type="ECO:0000313" key="2">
    <source>
        <dbReference type="EMBL" id="MDH5160713.1"/>
    </source>
</evidence>
<dbReference type="GO" id="GO:0016747">
    <property type="term" value="F:acyltransferase activity, transferring groups other than amino-acyl groups"/>
    <property type="evidence" value="ECO:0007669"/>
    <property type="project" value="InterPro"/>
</dbReference>
<dbReference type="Pfam" id="PF13302">
    <property type="entry name" value="Acetyltransf_3"/>
    <property type="match status" value="1"/>
</dbReference>
<dbReference type="EMBL" id="JAROYP010000003">
    <property type="protein sequence ID" value="MDH5160713.1"/>
    <property type="molecule type" value="Genomic_DNA"/>
</dbReference>
<gene>
    <name evidence="2" type="ORF">P5X88_07165</name>
</gene>
<dbReference type="Gene3D" id="3.40.630.30">
    <property type="match status" value="1"/>
</dbReference>
<proteinExistence type="predicted"/>
<organism evidence="2 3">
    <name type="scientific">Heyndrickxia oleronia</name>
    <dbReference type="NCBI Taxonomy" id="38875"/>
    <lineage>
        <taxon>Bacteria</taxon>
        <taxon>Bacillati</taxon>
        <taxon>Bacillota</taxon>
        <taxon>Bacilli</taxon>
        <taxon>Bacillales</taxon>
        <taxon>Bacillaceae</taxon>
        <taxon>Heyndrickxia</taxon>
    </lineage>
</organism>
<evidence type="ECO:0000313" key="3">
    <source>
        <dbReference type="Proteomes" id="UP001159179"/>
    </source>
</evidence>
<feature type="domain" description="N-acetyltransferase" evidence="1">
    <location>
        <begin position="17"/>
        <end position="182"/>
    </location>
</feature>
<dbReference type="InterPro" id="IPR000182">
    <property type="entry name" value="GNAT_dom"/>
</dbReference>
<comment type="caution">
    <text evidence="2">The sequence shown here is derived from an EMBL/GenBank/DDBJ whole genome shotgun (WGS) entry which is preliminary data.</text>
</comment>
<name>A0AAW6SR18_9BACI</name>
<reference evidence="2" key="1">
    <citation type="submission" date="2023-03" db="EMBL/GenBank/DDBJ databases">
        <title>Bacterial isolates from washroom surfaces on a university campus.</title>
        <authorList>
            <person name="Holman D.B."/>
            <person name="Gzyl K.E."/>
            <person name="Taheri A.E."/>
        </authorList>
    </citation>
    <scope>NUCLEOTIDE SEQUENCE</scope>
    <source>
        <strain evidence="2">RD03</strain>
    </source>
</reference>
<dbReference type="PANTHER" id="PTHR43610:SF1">
    <property type="entry name" value="N-ACETYLTRANSFERASE DOMAIN-CONTAINING PROTEIN"/>
    <property type="match status" value="1"/>
</dbReference>
<accession>A0AAW6SR18</accession>
<dbReference type="RefSeq" id="WP_280616251.1">
    <property type="nucleotide sequence ID" value="NZ_JAROYP010000003.1"/>
</dbReference>
<dbReference type="PANTHER" id="PTHR43610">
    <property type="entry name" value="BLL6696 PROTEIN"/>
    <property type="match status" value="1"/>
</dbReference>